<evidence type="ECO:0000256" key="11">
    <source>
        <dbReference type="ARBA" id="ARBA00022833"/>
    </source>
</evidence>
<dbReference type="InterPro" id="IPR045357">
    <property type="entry name" value="Aminopeptidase_N-like_N"/>
</dbReference>
<dbReference type="SUPFAM" id="SSF63737">
    <property type="entry name" value="Leukotriene A4 hydrolase N-terminal domain"/>
    <property type="match status" value="1"/>
</dbReference>
<organism evidence="16 17">
    <name type="scientific">Chryseobacterium vrystaatense</name>
    <dbReference type="NCBI Taxonomy" id="307480"/>
    <lineage>
        <taxon>Bacteria</taxon>
        <taxon>Pseudomonadati</taxon>
        <taxon>Bacteroidota</taxon>
        <taxon>Flavobacteriia</taxon>
        <taxon>Flavobacteriales</taxon>
        <taxon>Weeksellaceae</taxon>
        <taxon>Chryseobacterium group</taxon>
        <taxon>Chryseobacterium</taxon>
    </lineage>
</organism>
<evidence type="ECO:0000256" key="2">
    <source>
        <dbReference type="ARBA" id="ARBA00001947"/>
    </source>
</evidence>
<dbReference type="NCBIfam" id="TIGR04183">
    <property type="entry name" value="Por_Secre_tail"/>
    <property type="match status" value="1"/>
</dbReference>
<accession>A0A1M5B8Z3</accession>
<dbReference type="Pfam" id="PF01433">
    <property type="entry name" value="Peptidase_M1"/>
    <property type="match status" value="1"/>
</dbReference>
<comment type="cofactor">
    <cofactor evidence="2">
        <name>Zn(2+)</name>
        <dbReference type="ChEBI" id="CHEBI:29105"/>
    </cofactor>
</comment>
<dbReference type="Pfam" id="PF18962">
    <property type="entry name" value="Por_Secre_tail"/>
    <property type="match status" value="1"/>
</dbReference>
<dbReference type="GO" id="GO:0008270">
    <property type="term" value="F:zinc ion binding"/>
    <property type="evidence" value="ECO:0007669"/>
    <property type="project" value="InterPro"/>
</dbReference>
<dbReference type="Proteomes" id="UP000184108">
    <property type="component" value="Unassembled WGS sequence"/>
</dbReference>
<evidence type="ECO:0000256" key="12">
    <source>
        <dbReference type="ARBA" id="ARBA00023049"/>
    </source>
</evidence>
<dbReference type="Gene3D" id="1.10.390.10">
    <property type="entry name" value="Neutral Protease Domain 2"/>
    <property type="match status" value="1"/>
</dbReference>
<keyword evidence="11" id="KW-0862">Zinc</keyword>
<dbReference type="PANTHER" id="PTHR11533:SF174">
    <property type="entry name" value="PUROMYCIN-SENSITIVE AMINOPEPTIDASE-RELATED"/>
    <property type="match status" value="1"/>
</dbReference>
<evidence type="ECO:0000256" key="1">
    <source>
        <dbReference type="ARBA" id="ARBA00000098"/>
    </source>
</evidence>
<keyword evidence="6" id="KW-0031">Aminopeptidase</keyword>
<gene>
    <name evidence="16" type="ORF">SAMN02787073_2165</name>
</gene>
<dbReference type="Pfam" id="PF17900">
    <property type="entry name" value="Peptidase_M1_N"/>
    <property type="match status" value="1"/>
</dbReference>
<feature type="domain" description="Peptidase M1 membrane alanine aminopeptidase" evidence="13">
    <location>
        <begin position="331"/>
        <end position="483"/>
    </location>
</feature>
<dbReference type="InterPro" id="IPR042097">
    <property type="entry name" value="Aminopeptidase_N-like_N_sf"/>
</dbReference>
<keyword evidence="7" id="KW-0645">Protease</keyword>
<dbReference type="GO" id="GO:0005615">
    <property type="term" value="C:extracellular space"/>
    <property type="evidence" value="ECO:0007669"/>
    <property type="project" value="TreeGrafter"/>
</dbReference>
<evidence type="ECO:0000256" key="5">
    <source>
        <dbReference type="ARBA" id="ARBA00015611"/>
    </source>
</evidence>
<dbReference type="InterPro" id="IPR014782">
    <property type="entry name" value="Peptidase_M1_dom"/>
</dbReference>
<dbReference type="GO" id="GO:0006508">
    <property type="term" value="P:proteolysis"/>
    <property type="evidence" value="ECO:0007669"/>
    <property type="project" value="UniProtKB-KW"/>
</dbReference>
<dbReference type="GO" id="GO:0042277">
    <property type="term" value="F:peptide binding"/>
    <property type="evidence" value="ECO:0007669"/>
    <property type="project" value="TreeGrafter"/>
</dbReference>
<evidence type="ECO:0000259" key="13">
    <source>
        <dbReference type="Pfam" id="PF01433"/>
    </source>
</evidence>
<protein>
    <recommendedName>
        <fullName evidence="5">Aminopeptidase N</fullName>
        <ecNumber evidence="4">3.4.11.2</ecNumber>
    </recommendedName>
</protein>
<comment type="similarity">
    <text evidence="3">Belongs to the peptidase M1 family.</text>
</comment>
<dbReference type="InterPro" id="IPR027268">
    <property type="entry name" value="Peptidase_M4/M1_CTD_sf"/>
</dbReference>
<dbReference type="CDD" id="cd09603">
    <property type="entry name" value="M1_APN_like"/>
    <property type="match status" value="1"/>
</dbReference>
<keyword evidence="10" id="KW-0378">Hydrolase</keyword>
<feature type="domain" description="Secretion system C-terminal sorting" evidence="15">
    <location>
        <begin position="592"/>
        <end position="654"/>
    </location>
</feature>
<evidence type="ECO:0000313" key="16">
    <source>
        <dbReference type="EMBL" id="SHF38642.1"/>
    </source>
</evidence>
<dbReference type="InterPro" id="IPR050344">
    <property type="entry name" value="Peptidase_M1_aminopeptidases"/>
</dbReference>
<reference evidence="17" key="1">
    <citation type="submission" date="2016-11" db="EMBL/GenBank/DDBJ databases">
        <authorList>
            <person name="Varghese N."/>
            <person name="Submissions S."/>
        </authorList>
    </citation>
    <scope>NUCLEOTIDE SEQUENCE [LARGE SCALE GENOMIC DNA]</scope>
    <source>
        <strain evidence="17">YR203</strain>
    </source>
</reference>
<dbReference type="GO" id="GO:0016020">
    <property type="term" value="C:membrane"/>
    <property type="evidence" value="ECO:0007669"/>
    <property type="project" value="TreeGrafter"/>
</dbReference>
<feature type="domain" description="Aminopeptidase N-like N-terminal" evidence="14">
    <location>
        <begin position="72"/>
        <end position="246"/>
    </location>
</feature>
<keyword evidence="12" id="KW-0482">Metalloprotease</keyword>
<dbReference type="EMBL" id="FQVE01000002">
    <property type="protein sequence ID" value="SHF38642.1"/>
    <property type="molecule type" value="Genomic_DNA"/>
</dbReference>
<dbReference type="GO" id="GO:0043171">
    <property type="term" value="P:peptide catabolic process"/>
    <property type="evidence" value="ECO:0007669"/>
    <property type="project" value="TreeGrafter"/>
</dbReference>
<proteinExistence type="inferred from homology"/>
<evidence type="ECO:0000313" key="17">
    <source>
        <dbReference type="Proteomes" id="UP000184108"/>
    </source>
</evidence>
<dbReference type="GO" id="GO:0005737">
    <property type="term" value="C:cytoplasm"/>
    <property type="evidence" value="ECO:0007669"/>
    <property type="project" value="TreeGrafter"/>
</dbReference>
<evidence type="ECO:0000259" key="15">
    <source>
        <dbReference type="Pfam" id="PF18962"/>
    </source>
</evidence>
<evidence type="ECO:0000256" key="9">
    <source>
        <dbReference type="ARBA" id="ARBA00022729"/>
    </source>
</evidence>
<comment type="catalytic activity">
    <reaction evidence="1">
        <text>Release of an N-terminal amino acid, Xaa-|-Yaa- from a peptide, amide or arylamide. Xaa is preferably Ala, but may be most amino acids including Pro (slow action). When a terminal hydrophobic residue is followed by a prolyl residue, the two may be released as an intact Xaa-Pro dipeptide.</text>
        <dbReference type="EC" id="3.4.11.2"/>
    </reaction>
</comment>
<dbReference type="PRINTS" id="PR00756">
    <property type="entry name" value="ALADIPTASE"/>
</dbReference>
<evidence type="ECO:0000256" key="4">
    <source>
        <dbReference type="ARBA" id="ARBA00012564"/>
    </source>
</evidence>
<evidence type="ECO:0000259" key="14">
    <source>
        <dbReference type="Pfam" id="PF17900"/>
    </source>
</evidence>
<evidence type="ECO:0000256" key="7">
    <source>
        <dbReference type="ARBA" id="ARBA00022670"/>
    </source>
</evidence>
<dbReference type="PANTHER" id="PTHR11533">
    <property type="entry name" value="PROTEASE M1 ZINC METALLOPROTEASE"/>
    <property type="match status" value="1"/>
</dbReference>
<keyword evidence="9" id="KW-0732">Signal</keyword>
<evidence type="ECO:0000256" key="6">
    <source>
        <dbReference type="ARBA" id="ARBA00022438"/>
    </source>
</evidence>
<dbReference type="GO" id="GO:0016285">
    <property type="term" value="F:alanyl aminopeptidase activity"/>
    <property type="evidence" value="ECO:0007669"/>
    <property type="project" value="UniProtKB-EC"/>
</dbReference>
<evidence type="ECO:0000256" key="10">
    <source>
        <dbReference type="ARBA" id="ARBA00022801"/>
    </source>
</evidence>
<sequence>MIRRFFLSLVISNILSMRKFYLLVLGFLIFQPFHSQVQEQNIEMKGLITKEMNAFSKKMITYNTNPNTLNYDLQYQRMNVSLDPAVYNISGSVTSHFKPNQSMGSIYFDLSDILVVSQVEYHGTNLIFQQLPTKEIKIDFPASIPANTLDSLTIHYSGAPSAGNAFTTTTQSGTPILCTLSEPYGAQDWFPTKQSMNDKIERFDFKITTPSQYNVAANGKLMSETTLPGSQKLTFWRTAYPTAAYLIALSITNFVKLNDTMGNPPFPFVNYIYPSTQANAASMANIEWTKQIMNTFETYFGPYPFRNEKYGHMEFKFNGGMEHQTMSSMGSWSKGLIAHELAHQWFGDKVTCGAWNDIWLNEGFATFGAGLANEKLLMTPAEFKNFLLGEINNITSASDGSTYVPDSELASVSRIFSNRLTYAKGAYILRMIKWILGDDAFYQAVRDYHGRPSLAYSYARTADFNASLLQSTGKDFTGFFNDWLYGEGYPTYTTKWKQTGNNIFFKVSQTQSNASVSFFEMPLPVKVNGAGGQTAYFVLNNTSNNQGFLEAVSFPVTSVEFNYDYQILEKNSTVVQDNTLSVSSVEKDDFALYPNPAKNELYLKGIDRSVEYSIHAVDGKLVRKDKYVPGKAIGISELVPGTYIFSVKEQSVKFIKH</sequence>
<dbReference type="SUPFAM" id="SSF55486">
    <property type="entry name" value="Metalloproteases ('zincins'), catalytic domain"/>
    <property type="match status" value="1"/>
</dbReference>
<dbReference type="InterPro" id="IPR001930">
    <property type="entry name" value="Peptidase_M1"/>
</dbReference>
<dbReference type="GO" id="GO:0070006">
    <property type="term" value="F:metalloaminopeptidase activity"/>
    <property type="evidence" value="ECO:0007669"/>
    <property type="project" value="TreeGrafter"/>
</dbReference>
<name>A0A1M5B8Z3_9FLAO</name>
<evidence type="ECO:0000256" key="3">
    <source>
        <dbReference type="ARBA" id="ARBA00010136"/>
    </source>
</evidence>
<dbReference type="InterPro" id="IPR026444">
    <property type="entry name" value="Secre_tail"/>
</dbReference>
<dbReference type="AlphaFoldDB" id="A0A1M5B8Z3"/>
<dbReference type="EC" id="3.4.11.2" evidence="4"/>
<keyword evidence="8" id="KW-0479">Metal-binding</keyword>
<evidence type="ECO:0000256" key="8">
    <source>
        <dbReference type="ARBA" id="ARBA00022723"/>
    </source>
</evidence>
<dbReference type="Gene3D" id="2.60.40.1730">
    <property type="entry name" value="tricorn interacting facor f3 domain"/>
    <property type="match status" value="1"/>
</dbReference>